<sequence length="880" mass="99990">MLAAVCDKSGKLAKLSTVIIEGFCHHSFCSLTSRQKFRITENSQDLSVLLHAGCDYIVYDIKIFKGDKELVFNLIDLDESETDNDQLVVDDSDSTDTIKLDIGKAKEGTIIEVKYSCSFKAILSEPSKIRYLFPYTGKNSNCLLKLSLTYSDFEDPIEVSSNLTTVKKSGDQITCEDFLKTQLYIDFTFTSVYESRVILSSNSNKNYLGFSMNPQINDEVLSEVYLVVDCSGSMAGTTIEVAKQALFSFIDQIPGTSYFNIIRFGSQFETMFEKSVPATEENFNYAREKSSVMKANLGGTDILSPLHHIFHIPKMPGYVRQVFLLTDGNVQESSEVIAKATQHRNNHRLFSIGIGNGVSKDFIIEVAKCSNGRSAFVHHVSEELPNIINDQIKSAMKPAVIDTQLHIEGCESFEIAPYPIPTLFKESLSSFYCKCDEIDEDNVDVLLTGSKGFQDSYEPIKVDGIRLDKFFAFFNIRDMEEKIQIANLDDVQELKNKTIQISHDHGIVSQFTVFSRTKNSQGTFRRESSTNTPDKQRCDASARRNVSMRQYSKMNSLQMKNSGIVPEITQNNEWGQSNNNPRNNARNNSRINQFNSPQKDQNHSNRHQQSSCNKISFFNRCKNFNSTYIPHMDINQEPSLDRSTQQQKFRTDSSVCIFPINDGITKEKIEEIIASTKCIYPHWIIKYCVDQSKEEKTQSMYLIAAECNSTLIDAFNSPEICKQCIKSSVQPMEINGNKPTLYLGTTLSDEAIRELVSQLDSKAVIKKHSFVYEISLKPHAFNFLRHFIANLMPYIILCYSPTFIPILKISNLPDDLPSEFMEYAIHQVRPSMKILGVEMKENYCYILLDHAKPSDMHQIIEKLRTGKISGNFMHVEQCYT</sequence>
<evidence type="ECO:0000259" key="2">
    <source>
        <dbReference type="PROSITE" id="PS50234"/>
    </source>
</evidence>
<dbReference type="Pfam" id="PF13768">
    <property type="entry name" value="VWA_3"/>
    <property type="match status" value="1"/>
</dbReference>
<comment type="caution">
    <text evidence="3">The sequence shown here is derived from an EMBL/GenBank/DDBJ whole genome shotgun (WGS) entry which is preliminary data.</text>
</comment>
<protein>
    <recommendedName>
        <fullName evidence="2">VWFA domain-containing protein</fullName>
    </recommendedName>
</protein>
<dbReference type="VEuPathDB" id="TrichDB:TRFO_10288"/>
<feature type="compositionally biased region" description="Polar residues" evidence="1">
    <location>
        <begin position="547"/>
        <end position="561"/>
    </location>
</feature>
<feature type="region of interest" description="Disordered" evidence="1">
    <location>
        <begin position="519"/>
        <end position="609"/>
    </location>
</feature>
<feature type="compositionally biased region" description="Basic and acidic residues" evidence="1">
    <location>
        <begin position="524"/>
        <end position="542"/>
    </location>
</feature>
<dbReference type="EMBL" id="MLAK01001215">
    <property type="protein sequence ID" value="OHS95877.1"/>
    <property type="molecule type" value="Genomic_DNA"/>
</dbReference>
<organism evidence="3 4">
    <name type="scientific">Tritrichomonas foetus</name>
    <dbReference type="NCBI Taxonomy" id="1144522"/>
    <lineage>
        <taxon>Eukaryota</taxon>
        <taxon>Metamonada</taxon>
        <taxon>Parabasalia</taxon>
        <taxon>Tritrichomonadida</taxon>
        <taxon>Tritrichomonadidae</taxon>
        <taxon>Tritrichomonas</taxon>
    </lineage>
</organism>
<dbReference type="InterPro" id="IPR002035">
    <property type="entry name" value="VWF_A"/>
</dbReference>
<dbReference type="AlphaFoldDB" id="A0A1J4JEL2"/>
<evidence type="ECO:0000313" key="3">
    <source>
        <dbReference type="EMBL" id="OHS95877.1"/>
    </source>
</evidence>
<feature type="compositionally biased region" description="Low complexity" evidence="1">
    <location>
        <begin position="578"/>
        <end position="595"/>
    </location>
</feature>
<dbReference type="SUPFAM" id="SSF53300">
    <property type="entry name" value="vWA-like"/>
    <property type="match status" value="1"/>
</dbReference>
<dbReference type="InterPro" id="IPR036465">
    <property type="entry name" value="vWFA_dom_sf"/>
</dbReference>
<keyword evidence="4" id="KW-1185">Reference proteome</keyword>
<accession>A0A1J4JEL2</accession>
<reference evidence="3" key="1">
    <citation type="submission" date="2016-10" db="EMBL/GenBank/DDBJ databases">
        <authorList>
            <person name="Benchimol M."/>
            <person name="Almeida L.G."/>
            <person name="Vasconcelos A.T."/>
            <person name="Perreira-Neves A."/>
            <person name="Rosa I.A."/>
            <person name="Tasca T."/>
            <person name="Bogo M.R."/>
            <person name="de Souza W."/>
        </authorList>
    </citation>
    <scope>NUCLEOTIDE SEQUENCE [LARGE SCALE GENOMIC DNA]</scope>
    <source>
        <strain evidence="3">K</strain>
    </source>
</reference>
<evidence type="ECO:0000256" key="1">
    <source>
        <dbReference type="SAM" id="MobiDB-lite"/>
    </source>
</evidence>
<evidence type="ECO:0000313" key="4">
    <source>
        <dbReference type="Proteomes" id="UP000179807"/>
    </source>
</evidence>
<name>A0A1J4JEL2_9EUKA</name>
<gene>
    <name evidence="3" type="ORF">TRFO_10288</name>
</gene>
<dbReference type="PANTHER" id="PTHR45737">
    <property type="entry name" value="VON WILLEBRAND FACTOR A DOMAIN-CONTAINING PROTEIN 5A"/>
    <property type="match status" value="1"/>
</dbReference>
<feature type="compositionally biased region" description="Polar residues" evidence="1">
    <location>
        <begin position="568"/>
        <end position="577"/>
    </location>
</feature>
<proteinExistence type="predicted"/>
<dbReference type="OrthoDB" id="1729737at2759"/>
<dbReference type="Proteomes" id="UP000179807">
    <property type="component" value="Unassembled WGS sequence"/>
</dbReference>
<dbReference type="SMART" id="SM00327">
    <property type="entry name" value="VWA"/>
    <property type="match status" value="1"/>
</dbReference>
<dbReference type="PANTHER" id="PTHR45737:SF6">
    <property type="entry name" value="VON WILLEBRAND FACTOR A DOMAIN-CONTAINING PROTEIN 5A"/>
    <property type="match status" value="1"/>
</dbReference>
<dbReference type="GeneID" id="94830063"/>
<dbReference type="RefSeq" id="XP_068349014.1">
    <property type="nucleotide sequence ID" value="XM_068495359.1"/>
</dbReference>
<feature type="domain" description="VWFA" evidence="2">
    <location>
        <begin position="223"/>
        <end position="392"/>
    </location>
</feature>
<dbReference type="PROSITE" id="PS50234">
    <property type="entry name" value="VWFA"/>
    <property type="match status" value="1"/>
</dbReference>
<dbReference type="Gene3D" id="3.40.50.410">
    <property type="entry name" value="von Willebrand factor, type A domain"/>
    <property type="match status" value="1"/>
</dbReference>